<comment type="caution">
    <text evidence="2">The sequence shown here is derived from an EMBL/GenBank/DDBJ whole genome shotgun (WGS) entry which is preliminary data.</text>
</comment>
<organism evidence="2 3">
    <name type="scientific">Hypocrea atroviridis (strain ATCC 20476 / IMI 206040)</name>
    <name type="common">Trichoderma atroviride</name>
    <dbReference type="NCBI Taxonomy" id="452589"/>
    <lineage>
        <taxon>Eukaryota</taxon>
        <taxon>Fungi</taxon>
        <taxon>Dikarya</taxon>
        <taxon>Ascomycota</taxon>
        <taxon>Pezizomycotina</taxon>
        <taxon>Sordariomycetes</taxon>
        <taxon>Hypocreomycetidae</taxon>
        <taxon>Hypocreales</taxon>
        <taxon>Hypocreaceae</taxon>
        <taxon>Trichoderma</taxon>
    </lineage>
</organism>
<evidence type="ECO:0000313" key="3">
    <source>
        <dbReference type="Proteomes" id="UP000005426"/>
    </source>
</evidence>
<name>G9NNK3_HYPAI</name>
<accession>G9NNK3</accession>
<dbReference type="AlphaFoldDB" id="G9NNK3"/>
<dbReference type="Proteomes" id="UP000005426">
    <property type="component" value="Unassembled WGS sequence"/>
</dbReference>
<evidence type="ECO:0000313" key="2">
    <source>
        <dbReference type="EMBL" id="EHK47647.1"/>
    </source>
</evidence>
<protein>
    <submittedName>
        <fullName evidence="2">Uncharacterized protein</fullName>
    </submittedName>
</protein>
<dbReference type="HOGENOM" id="CLU_2223621_0_0_1"/>
<proteinExistence type="predicted"/>
<gene>
    <name evidence="2" type="ORF">TRIATDRAFT_298684</name>
</gene>
<keyword evidence="3" id="KW-1185">Reference proteome</keyword>
<sequence>MPPTPAPIQKSTNPNPNHQTGNAALVNCTDELANASKWSVCSLEIRSTHTRSFPSLLLRSLSFFSQTTNSSLILMPRLSQSSSLFLLLSPLPFYQAAAAATASSTG</sequence>
<feature type="compositionally biased region" description="Polar residues" evidence="1">
    <location>
        <begin position="9"/>
        <end position="22"/>
    </location>
</feature>
<dbReference type="EMBL" id="ABDG02000020">
    <property type="protein sequence ID" value="EHK47647.1"/>
    <property type="molecule type" value="Genomic_DNA"/>
</dbReference>
<reference evidence="2 3" key="1">
    <citation type="journal article" date="2011" name="Genome Biol.">
        <title>Comparative genome sequence analysis underscores mycoparasitism as the ancestral life style of Trichoderma.</title>
        <authorList>
            <person name="Kubicek C.P."/>
            <person name="Herrera-Estrella A."/>
            <person name="Seidl-Seiboth V."/>
            <person name="Martinez D.A."/>
            <person name="Druzhinina I.S."/>
            <person name="Thon M."/>
            <person name="Zeilinger S."/>
            <person name="Casas-Flores S."/>
            <person name="Horwitz B.A."/>
            <person name="Mukherjee P.K."/>
            <person name="Mukherjee M."/>
            <person name="Kredics L."/>
            <person name="Alcaraz L.D."/>
            <person name="Aerts A."/>
            <person name="Antal Z."/>
            <person name="Atanasova L."/>
            <person name="Cervantes-Badillo M.G."/>
            <person name="Challacombe J."/>
            <person name="Chertkov O."/>
            <person name="McCluskey K."/>
            <person name="Coulpier F."/>
            <person name="Deshpande N."/>
            <person name="von Doehren H."/>
            <person name="Ebbole D.J."/>
            <person name="Esquivel-Naranjo E.U."/>
            <person name="Fekete E."/>
            <person name="Flipphi M."/>
            <person name="Glaser F."/>
            <person name="Gomez-Rodriguez E.Y."/>
            <person name="Gruber S."/>
            <person name="Han C."/>
            <person name="Henrissat B."/>
            <person name="Hermosa R."/>
            <person name="Hernandez-Onate M."/>
            <person name="Karaffa L."/>
            <person name="Kosti I."/>
            <person name="Le Crom S."/>
            <person name="Lindquist E."/>
            <person name="Lucas S."/>
            <person name="Luebeck M."/>
            <person name="Luebeck P.S."/>
            <person name="Margeot A."/>
            <person name="Metz B."/>
            <person name="Misra M."/>
            <person name="Nevalainen H."/>
            <person name="Omann M."/>
            <person name="Packer N."/>
            <person name="Perrone G."/>
            <person name="Uresti-Rivera E.E."/>
            <person name="Salamov A."/>
            <person name="Schmoll M."/>
            <person name="Seiboth B."/>
            <person name="Shapiro H."/>
            <person name="Sukno S."/>
            <person name="Tamayo-Ramos J.A."/>
            <person name="Tisch D."/>
            <person name="Wiest A."/>
            <person name="Wilkinson H.H."/>
            <person name="Zhang M."/>
            <person name="Coutinho P.M."/>
            <person name="Kenerley C.M."/>
            <person name="Monte E."/>
            <person name="Baker S.E."/>
            <person name="Grigoriev I.V."/>
        </authorList>
    </citation>
    <scope>NUCLEOTIDE SEQUENCE [LARGE SCALE GENOMIC DNA]</scope>
    <source>
        <strain evidence="3">ATCC 20476 / IMI 206040</strain>
    </source>
</reference>
<evidence type="ECO:0000256" key="1">
    <source>
        <dbReference type="SAM" id="MobiDB-lite"/>
    </source>
</evidence>
<feature type="region of interest" description="Disordered" evidence="1">
    <location>
        <begin position="1"/>
        <end position="22"/>
    </location>
</feature>